<dbReference type="RefSeq" id="XP_035321841.1">
    <property type="nucleotide sequence ID" value="XM_035468707.1"/>
</dbReference>
<gene>
    <name evidence="4" type="ORF">GMORB2_6739</name>
</gene>
<evidence type="ECO:0000313" key="4">
    <source>
        <dbReference type="EMBL" id="KAF4123189.1"/>
    </source>
</evidence>
<dbReference type="InterPro" id="IPR016441">
    <property type="entry name" value="Tti1"/>
</dbReference>
<dbReference type="PANTHER" id="PTHR18460:SF3">
    <property type="entry name" value="TELO2-INTERACTING PROTEIN 1 HOMOLOG"/>
    <property type="match status" value="1"/>
</dbReference>
<organism evidence="4 5">
    <name type="scientific">Geosmithia morbida</name>
    <dbReference type="NCBI Taxonomy" id="1094350"/>
    <lineage>
        <taxon>Eukaryota</taxon>
        <taxon>Fungi</taxon>
        <taxon>Dikarya</taxon>
        <taxon>Ascomycota</taxon>
        <taxon>Pezizomycotina</taxon>
        <taxon>Sordariomycetes</taxon>
        <taxon>Hypocreomycetidae</taxon>
        <taxon>Hypocreales</taxon>
        <taxon>Bionectriaceae</taxon>
        <taxon>Geosmithia</taxon>
    </lineage>
</organism>
<feature type="region of interest" description="Disordered" evidence="1">
    <location>
        <begin position="930"/>
        <end position="958"/>
    </location>
</feature>
<dbReference type="Pfam" id="PF21547">
    <property type="entry name" value="TTI1"/>
    <property type="match status" value="1"/>
</dbReference>
<dbReference type="Gene3D" id="1.25.10.10">
    <property type="entry name" value="Leucine-rich Repeat Variant"/>
    <property type="match status" value="1"/>
</dbReference>
<protein>
    <submittedName>
        <fullName evidence="4">TELO2-interacting protein 1</fullName>
    </submittedName>
</protein>
<dbReference type="GeneID" id="55972962"/>
<name>A0A9P4YWR6_9HYPO</name>
<dbReference type="PIRSF" id="PIRSF005250">
    <property type="entry name" value="UCP005250"/>
    <property type="match status" value="1"/>
</dbReference>
<dbReference type="InterPro" id="IPR049362">
    <property type="entry name" value="TTI1_rpt"/>
</dbReference>
<comment type="caution">
    <text evidence="4">The sequence shown here is derived from an EMBL/GenBank/DDBJ whole genome shotgun (WGS) entry which is preliminary data.</text>
</comment>
<dbReference type="InterPro" id="IPR057566">
    <property type="entry name" value="TPR_TTI1_N"/>
</dbReference>
<dbReference type="InterPro" id="IPR016024">
    <property type="entry name" value="ARM-type_fold"/>
</dbReference>
<evidence type="ECO:0000259" key="2">
    <source>
        <dbReference type="Pfam" id="PF24173"/>
    </source>
</evidence>
<dbReference type="InterPro" id="IPR011989">
    <property type="entry name" value="ARM-like"/>
</dbReference>
<dbReference type="Pfam" id="PF24181">
    <property type="entry name" value="TPR_TTI1_C"/>
    <property type="match status" value="1"/>
</dbReference>
<dbReference type="AlphaFoldDB" id="A0A9P4YWR6"/>
<evidence type="ECO:0000313" key="5">
    <source>
        <dbReference type="Proteomes" id="UP000749293"/>
    </source>
</evidence>
<dbReference type="SUPFAM" id="SSF48371">
    <property type="entry name" value="ARM repeat"/>
    <property type="match status" value="1"/>
</dbReference>
<dbReference type="InterPro" id="IPR052587">
    <property type="entry name" value="TELO2-interacting_protein_1"/>
</dbReference>
<proteinExistence type="predicted"/>
<reference evidence="4" key="1">
    <citation type="submission" date="2020-03" db="EMBL/GenBank/DDBJ databases">
        <title>Site-based positive gene gene selection in Geosmithia morbida across the United States reveals a broad range of putative effectors and factors for local host and environmental adapation.</title>
        <authorList>
            <person name="Onufrak A."/>
            <person name="Murdoch R.W."/>
            <person name="Gazis R."/>
            <person name="Huff M."/>
            <person name="Staton M."/>
            <person name="Klingeman W."/>
            <person name="Hadziabdic D."/>
        </authorList>
    </citation>
    <scope>NUCLEOTIDE SEQUENCE</scope>
    <source>
        <strain evidence="4">1262</strain>
    </source>
</reference>
<feature type="domain" description="TTI1 C-terminal TPR" evidence="3">
    <location>
        <begin position="720"/>
        <end position="910"/>
    </location>
</feature>
<dbReference type="Pfam" id="PF24173">
    <property type="entry name" value="TPR_TTI1_N"/>
    <property type="match status" value="1"/>
</dbReference>
<dbReference type="PANTHER" id="PTHR18460">
    <property type="entry name" value="TEL2 INTERACTING PROTEIN 1 TTI1 FAMILY MEMBER"/>
    <property type="match status" value="1"/>
</dbReference>
<accession>A0A9P4YWR6</accession>
<keyword evidence="5" id="KW-1185">Reference proteome</keyword>
<dbReference type="Proteomes" id="UP000749293">
    <property type="component" value="Unassembled WGS sequence"/>
</dbReference>
<feature type="compositionally biased region" description="Basic and acidic residues" evidence="1">
    <location>
        <begin position="770"/>
        <end position="784"/>
    </location>
</feature>
<dbReference type="EMBL" id="JAANYQ010000007">
    <property type="protein sequence ID" value="KAF4123189.1"/>
    <property type="molecule type" value="Genomic_DNA"/>
</dbReference>
<sequence length="1082" mass="118314">MDPATRLPDRNDVFQKLKPCCVRVSQLAIRESDSPAAHRELLDLTRQLRTILSDQVGRNPDALDEKIAEYAFFPLSHIFRQMDAFPMLLVEDCMRCLRILIVYGWRTKMAPKMAEQLLSLLGIIIDRAPVSGVKRQVPEETTLEGFRTLTALFKTAGSSMVAATGLEGADALPALGHGIMVMLDGVADGSSDAIRLEALDSIRAVYTAMVGRAALANFLPGTMSTMTRVLSTPKHYKRALLARCLETVGVVLTRVLGDVQTRQLPAKFQSSGEEENVEEKNRLLSPAWLKATAGQVRLALSSMMKLRTHEGIQVQNSLRSLCVKLLDECHTTLADCAPFLVETAMILDRGDGGPSLSETSLRDLMSIYPELTEKAKSAVYSWLSSLPRVMQANDGDVKRQALHNLSRGLGFLHELKIESATLEDTVSGALRDSTIALMADSKSQPRVSSTDVISMSGDGPMQLATGEARYPPVLLDHQSQRDVRAEMVDLLGVIGSRSGAAALAMNMLGRARTPGSTDQVASMWLCFELVKAIQSSSADETDLLDMSAFTTSVDEDVEPVLQDLYSFSVEILDSHAEAEAIDWRIKALALEITSYSATRSGESFRPELVDVLFPVVTFLGSPHHDLRQHAIVALDEIASACGYSDVSTLVIDNVDYMVNSVALRLDSLDISPASTQVLTMMIRLTGPRLVPFLDDVVESVFGALENYHGYPMFVESLFSVLKELVDQAVKSDVLLLEGQEKTMVDHTKTRPKLEGVDGLLALIHRRRARETYRDEEDKTHEAAHGHPTAPWGGDAERKQQDEDDGAPAPEPEKPPNTVTYQLLLRISRLTQHYLTSPTPRLRRSLLDLVSTASPALAADEEAFLPLVNDIWPVVVSRLYDQETYVAVEACGALSEMCLAAGDFLASRFKTEWSDGLRDWCRRVKRQVLAAGSQQPSRRADGPTSPASTSTPNHPLLGGTGKGSVLIPTAAGGVVDVAGSSLSLPPSSAPDSGSLGQHSSPVRLWEALVRFLTTLVTHVRLSEQMFEDILDILVEVAERSNEVRTALEIVNPDAVWLALYERGHNGMGEMTTPKMDDVVFVSI</sequence>
<feature type="domain" description="TTI1 N-terminal TPR" evidence="2">
    <location>
        <begin position="14"/>
        <end position="347"/>
    </location>
</feature>
<dbReference type="OrthoDB" id="49511at2759"/>
<evidence type="ECO:0000256" key="1">
    <source>
        <dbReference type="SAM" id="MobiDB-lite"/>
    </source>
</evidence>
<feature type="region of interest" description="Disordered" evidence="1">
    <location>
        <begin position="770"/>
        <end position="816"/>
    </location>
</feature>
<evidence type="ECO:0000259" key="3">
    <source>
        <dbReference type="Pfam" id="PF24181"/>
    </source>
</evidence>
<dbReference type="GO" id="GO:0005737">
    <property type="term" value="C:cytoplasm"/>
    <property type="evidence" value="ECO:0007669"/>
    <property type="project" value="TreeGrafter"/>
</dbReference>
<dbReference type="InterPro" id="IPR057567">
    <property type="entry name" value="TPR_TTI1_C"/>
</dbReference>